<dbReference type="Gene3D" id="1.25.40.10">
    <property type="entry name" value="Tetratricopeptide repeat domain"/>
    <property type="match status" value="1"/>
</dbReference>
<dbReference type="InterPro" id="IPR046960">
    <property type="entry name" value="PPR_At4g14850-like_plant"/>
</dbReference>
<comment type="caution">
    <text evidence="2">The sequence shown here is derived from an EMBL/GenBank/DDBJ whole genome shotgun (WGS) entry which is preliminary data.</text>
</comment>
<dbReference type="PANTHER" id="PTHR47926">
    <property type="entry name" value="PENTATRICOPEPTIDE REPEAT-CONTAINING PROTEIN"/>
    <property type="match status" value="1"/>
</dbReference>
<evidence type="ECO:0008006" key="4">
    <source>
        <dbReference type="Google" id="ProtNLM"/>
    </source>
</evidence>
<dbReference type="STRING" id="3775.A0A1Q3ALI8"/>
<sequence length="220" mass="25283">MEVVGLIHDNVTFVVKICASSHVGLVKESCKIFESIKEVYSIEPRLEHYGCLVDLLGRAGRLKETEESVKIMPMKPNAILWRSLLGAARAHGNVEMGEFALKHLIELEPETSGNYMLLSNIYASFDTWDDVKRVRKLMKHHRINKMPGSSLVAVNGSMHEFIRIIKICEFVLIIKKFVVETHTSKTVEITIQMFLLSRRLQHHQIVNMLLLTSHRPRKHF</sequence>
<evidence type="ECO:0000313" key="3">
    <source>
        <dbReference type="Proteomes" id="UP000187406"/>
    </source>
</evidence>
<dbReference type="GO" id="GO:0009451">
    <property type="term" value="P:RNA modification"/>
    <property type="evidence" value="ECO:0007669"/>
    <property type="project" value="InterPro"/>
</dbReference>
<keyword evidence="3" id="KW-1185">Reference proteome</keyword>
<dbReference type="GO" id="GO:0003723">
    <property type="term" value="F:RNA binding"/>
    <property type="evidence" value="ECO:0007669"/>
    <property type="project" value="InterPro"/>
</dbReference>
<organism evidence="2 3">
    <name type="scientific">Cephalotus follicularis</name>
    <name type="common">Albany pitcher plant</name>
    <dbReference type="NCBI Taxonomy" id="3775"/>
    <lineage>
        <taxon>Eukaryota</taxon>
        <taxon>Viridiplantae</taxon>
        <taxon>Streptophyta</taxon>
        <taxon>Embryophyta</taxon>
        <taxon>Tracheophyta</taxon>
        <taxon>Spermatophyta</taxon>
        <taxon>Magnoliopsida</taxon>
        <taxon>eudicotyledons</taxon>
        <taxon>Gunneridae</taxon>
        <taxon>Pentapetalae</taxon>
        <taxon>rosids</taxon>
        <taxon>fabids</taxon>
        <taxon>Oxalidales</taxon>
        <taxon>Cephalotaceae</taxon>
        <taxon>Cephalotus</taxon>
    </lineage>
</organism>
<dbReference type="AlphaFoldDB" id="A0A1Q3ALI8"/>
<reference evidence="3" key="1">
    <citation type="submission" date="2016-04" db="EMBL/GenBank/DDBJ databases">
        <title>Cephalotus genome sequencing.</title>
        <authorList>
            <person name="Fukushima K."/>
            <person name="Hasebe M."/>
            <person name="Fang X."/>
        </authorList>
    </citation>
    <scope>NUCLEOTIDE SEQUENCE [LARGE SCALE GENOMIC DNA]</scope>
    <source>
        <strain evidence="3">cv. St1</strain>
    </source>
</reference>
<name>A0A1Q3ALI8_CEPFO</name>
<dbReference type="InParanoid" id="A0A1Q3ALI8"/>
<dbReference type="Pfam" id="PF20431">
    <property type="entry name" value="E_motif"/>
    <property type="match status" value="1"/>
</dbReference>
<dbReference type="OrthoDB" id="185373at2759"/>
<gene>
    <name evidence="2" type="ORF">CFOL_v3_00151</name>
</gene>
<dbReference type="InterPro" id="IPR011990">
    <property type="entry name" value="TPR-like_helical_dom_sf"/>
</dbReference>
<dbReference type="InterPro" id="IPR046848">
    <property type="entry name" value="E_motif"/>
</dbReference>
<keyword evidence="1" id="KW-0677">Repeat</keyword>
<dbReference type="EMBL" id="BDDD01000003">
    <property type="protein sequence ID" value="GAV56609.1"/>
    <property type="molecule type" value="Genomic_DNA"/>
</dbReference>
<protein>
    <recommendedName>
        <fullName evidence="4">PPR domain-containing protein/PPR_2 domain-containing protein</fullName>
    </recommendedName>
</protein>
<dbReference type="Proteomes" id="UP000187406">
    <property type="component" value="Unassembled WGS sequence"/>
</dbReference>
<proteinExistence type="predicted"/>
<evidence type="ECO:0000256" key="1">
    <source>
        <dbReference type="ARBA" id="ARBA00022737"/>
    </source>
</evidence>
<dbReference type="FunFam" id="1.25.40.10:FF:000242">
    <property type="entry name" value="Pentatricopeptide repeat-containing protein"/>
    <property type="match status" value="1"/>
</dbReference>
<accession>A0A1Q3ALI8</accession>
<evidence type="ECO:0000313" key="2">
    <source>
        <dbReference type="EMBL" id="GAV56609.1"/>
    </source>
</evidence>